<dbReference type="PANTHER" id="PTHR10587">
    <property type="entry name" value="GLYCOSYL TRANSFERASE-RELATED"/>
    <property type="match status" value="1"/>
</dbReference>
<protein>
    <submittedName>
        <fullName evidence="3">Predicted xylanase/chitin deacetylase</fullName>
    </submittedName>
</protein>
<keyword evidence="3" id="KW-0119">Carbohydrate metabolism</keyword>
<sequence>MEARRGATGMSQVVKYVAECWSWGNRVFRQPWRPDWPVIILRLEQFATLVGLVAVIMTAGGDSLVRSAGKPGVHFPAAPTPPGQYLEAVKQPVMTISPVVPAVAKGETAFTPGDQPGGWGSSPPGAAPPRQVPSEPPAGPRQDLQPLRQVAGAGHRVAITFDDGPSPGWTDRYLKVLAAMGTRATFFMVGSQAVAHPDLVKAVLAGNNEVASHSWRHANLGKVSREAAREDLSQAASALAAITGQKVKYFRPPYGAMGPNLLAAAGDVGEKTVTWSVDPRDWSNPGPQAIIQRVMANVRDGSIILLHEAHPGTLIALPILIKELRDRGYEIVTVSELIAAGKIP</sequence>
<feature type="compositionally biased region" description="Pro residues" evidence="1">
    <location>
        <begin position="125"/>
        <end position="139"/>
    </location>
</feature>
<evidence type="ECO:0000259" key="2">
    <source>
        <dbReference type="PROSITE" id="PS51677"/>
    </source>
</evidence>
<reference evidence="3" key="1">
    <citation type="journal article" date="2014" name="Gene">
        <title>Genome-guided analysis of transformation efficiency and carbon dioxide assimilation by Moorella thermoacetica Y72.</title>
        <authorList>
            <person name="Tsukahara K."/>
            <person name="Kita A."/>
            <person name="Nakashimada Y."/>
            <person name="Hoshino T."/>
            <person name="Murakami K."/>
        </authorList>
    </citation>
    <scope>NUCLEOTIDE SEQUENCE [LARGE SCALE GENOMIC DNA]</scope>
    <source>
        <strain evidence="3">Y72</strain>
    </source>
</reference>
<dbReference type="GO" id="GO:0016810">
    <property type="term" value="F:hydrolase activity, acting on carbon-nitrogen (but not peptide) bonds"/>
    <property type="evidence" value="ECO:0007669"/>
    <property type="project" value="InterPro"/>
</dbReference>
<dbReference type="GO" id="GO:0016798">
    <property type="term" value="F:hydrolase activity, acting on glycosyl bonds"/>
    <property type="evidence" value="ECO:0007669"/>
    <property type="project" value="UniProtKB-KW"/>
</dbReference>
<dbReference type="AlphaFoldDB" id="A0A0S6UBH9"/>
<dbReference type="Proteomes" id="UP000063718">
    <property type="component" value="Unassembled WGS sequence"/>
</dbReference>
<dbReference type="Pfam" id="PF01522">
    <property type="entry name" value="Polysacc_deac_1"/>
    <property type="match status" value="1"/>
</dbReference>
<dbReference type="PROSITE" id="PS51677">
    <property type="entry name" value="NODB"/>
    <property type="match status" value="1"/>
</dbReference>
<proteinExistence type="predicted"/>
<organism evidence="3">
    <name type="scientific">Moorella thermoacetica Y72</name>
    <dbReference type="NCBI Taxonomy" id="1325331"/>
    <lineage>
        <taxon>Bacteria</taxon>
        <taxon>Bacillati</taxon>
        <taxon>Bacillota</taxon>
        <taxon>Clostridia</taxon>
        <taxon>Neomoorellales</taxon>
        <taxon>Neomoorellaceae</taxon>
        <taxon>Neomoorella</taxon>
    </lineage>
</organism>
<dbReference type="PANTHER" id="PTHR10587:SF137">
    <property type="entry name" value="4-DEOXY-4-FORMAMIDO-L-ARABINOSE-PHOSPHOUNDECAPRENOL DEFORMYLASE ARND-RELATED"/>
    <property type="match status" value="1"/>
</dbReference>
<dbReference type="InterPro" id="IPR011330">
    <property type="entry name" value="Glyco_hydro/deAcase_b/a-brl"/>
</dbReference>
<evidence type="ECO:0000256" key="1">
    <source>
        <dbReference type="SAM" id="MobiDB-lite"/>
    </source>
</evidence>
<dbReference type="GO" id="GO:0045493">
    <property type="term" value="P:xylan catabolic process"/>
    <property type="evidence" value="ECO:0007669"/>
    <property type="project" value="UniProtKB-KW"/>
</dbReference>
<gene>
    <name evidence="3" type="ORF">MTY_1789</name>
</gene>
<feature type="domain" description="NodB homology" evidence="2">
    <location>
        <begin position="155"/>
        <end position="332"/>
    </location>
</feature>
<dbReference type="SUPFAM" id="SSF88713">
    <property type="entry name" value="Glycoside hydrolase/deacetylase"/>
    <property type="match status" value="1"/>
</dbReference>
<dbReference type="Gene3D" id="3.20.20.370">
    <property type="entry name" value="Glycoside hydrolase/deacetylase"/>
    <property type="match status" value="1"/>
</dbReference>
<feature type="region of interest" description="Disordered" evidence="1">
    <location>
        <begin position="107"/>
        <end position="144"/>
    </location>
</feature>
<dbReference type="EMBL" id="DF238840">
    <property type="protein sequence ID" value="GAF26449.1"/>
    <property type="molecule type" value="Genomic_DNA"/>
</dbReference>
<evidence type="ECO:0000313" key="3">
    <source>
        <dbReference type="EMBL" id="GAF26449.1"/>
    </source>
</evidence>
<dbReference type="CDD" id="cd10917">
    <property type="entry name" value="CE4_NodB_like_6s_7s"/>
    <property type="match status" value="1"/>
</dbReference>
<name>A0A0S6UBH9_NEOTH</name>
<keyword evidence="3" id="KW-0378">Hydrolase</keyword>
<keyword evidence="3" id="KW-0858">Xylan degradation</keyword>
<dbReference type="InterPro" id="IPR050248">
    <property type="entry name" value="Polysacc_deacetylase_ArnD"/>
</dbReference>
<accession>A0A0S6UBH9</accession>
<keyword evidence="3" id="KW-0326">Glycosidase</keyword>
<keyword evidence="3" id="KW-0624">Polysaccharide degradation</keyword>
<dbReference type="InterPro" id="IPR002509">
    <property type="entry name" value="NODB_dom"/>
</dbReference>